<dbReference type="InterPro" id="IPR020904">
    <property type="entry name" value="Sc_DH/Rdtase_CS"/>
</dbReference>
<dbReference type="AlphaFoldDB" id="A0A8S8XDP6"/>
<keyword evidence="4" id="KW-1185">Reference proteome</keyword>
<dbReference type="SUPFAM" id="SSF51735">
    <property type="entry name" value="NAD(P)-binding Rossmann-fold domains"/>
    <property type="match status" value="1"/>
</dbReference>
<organism evidence="3 4">
    <name type="scientific">Roseiterribacter gracilis</name>
    <dbReference type="NCBI Taxonomy" id="2812848"/>
    <lineage>
        <taxon>Bacteria</taxon>
        <taxon>Pseudomonadati</taxon>
        <taxon>Pseudomonadota</taxon>
        <taxon>Alphaproteobacteria</taxon>
        <taxon>Rhodospirillales</taxon>
        <taxon>Roseiterribacteraceae</taxon>
        <taxon>Roseiterribacter</taxon>
    </lineage>
</organism>
<dbReference type="Pfam" id="PF00106">
    <property type="entry name" value="adh_short"/>
    <property type="match status" value="1"/>
</dbReference>
<dbReference type="CDD" id="cd05233">
    <property type="entry name" value="SDR_c"/>
    <property type="match status" value="1"/>
</dbReference>
<name>A0A8S8XDP6_9PROT</name>
<evidence type="ECO:0000256" key="2">
    <source>
        <dbReference type="ARBA" id="ARBA00023002"/>
    </source>
</evidence>
<evidence type="ECO:0000256" key="1">
    <source>
        <dbReference type="ARBA" id="ARBA00006484"/>
    </source>
</evidence>
<dbReference type="PANTHER" id="PTHR44196:SF4">
    <property type="entry name" value="SHORT CHAIN DEHYDROGENASE"/>
    <property type="match status" value="1"/>
</dbReference>
<reference evidence="3" key="1">
    <citation type="submission" date="2021-02" db="EMBL/GenBank/DDBJ databases">
        <title>Genome sequence of Rhodospirillales sp. strain TMPK1 isolated from soil.</title>
        <authorList>
            <person name="Nakai R."/>
            <person name="Kusada H."/>
            <person name="Tamaki H."/>
        </authorList>
    </citation>
    <scope>NUCLEOTIDE SEQUENCE</scope>
    <source>
        <strain evidence="3">TMPK1</strain>
    </source>
</reference>
<accession>A0A8S8XDP6</accession>
<evidence type="ECO:0000313" key="4">
    <source>
        <dbReference type="Proteomes" id="UP000681075"/>
    </source>
</evidence>
<dbReference type="InterPro" id="IPR002347">
    <property type="entry name" value="SDR_fam"/>
</dbReference>
<dbReference type="RefSeq" id="WP_420242590.1">
    <property type="nucleotide sequence ID" value="NZ_BOPV01000001.1"/>
</dbReference>
<comment type="caution">
    <text evidence="3">The sequence shown here is derived from an EMBL/GenBank/DDBJ whole genome shotgun (WGS) entry which is preliminary data.</text>
</comment>
<dbReference type="PRINTS" id="PR00081">
    <property type="entry name" value="GDHRDH"/>
</dbReference>
<dbReference type="InterPro" id="IPR036291">
    <property type="entry name" value="NAD(P)-bd_dom_sf"/>
</dbReference>
<proteinExistence type="inferred from homology"/>
<keyword evidence="2" id="KW-0560">Oxidoreductase</keyword>
<dbReference type="PROSITE" id="PS00061">
    <property type="entry name" value="ADH_SHORT"/>
    <property type="match status" value="1"/>
</dbReference>
<dbReference type="Proteomes" id="UP000681075">
    <property type="component" value="Unassembled WGS sequence"/>
</dbReference>
<comment type="similarity">
    <text evidence="1">Belongs to the short-chain dehydrogenases/reductases (SDR) family.</text>
</comment>
<protein>
    <submittedName>
        <fullName evidence="3">Oxidoreductase</fullName>
    </submittedName>
</protein>
<gene>
    <name evidence="3" type="ORF">TMPK1_17240</name>
</gene>
<dbReference type="GO" id="GO:0016491">
    <property type="term" value="F:oxidoreductase activity"/>
    <property type="evidence" value="ECO:0007669"/>
    <property type="project" value="UniProtKB-KW"/>
</dbReference>
<evidence type="ECO:0000313" key="3">
    <source>
        <dbReference type="EMBL" id="GIL39487.1"/>
    </source>
</evidence>
<sequence>MTERLLAGTVALVTGGSRGLGAATAVALAKRGAHVVLIARTVGGLEATDDAVQAVGGKATLLPLDLSKLDQLEALGPTLFERFGRLDGFVSCAAELGTLSPIAHAEPKKFDGTMLVNFTANQRLVRTLDPLLRAAPAGRAAFVTDKVGNVPVAYWAGYAVSKAALEMMARTWAEETRTTNLRINLFDPGPMSTNLRRKAFPGEPDGTQVAPEARADALADLLLPTEHRHGERIAAA</sequence>
<dbReference type="GO" id="GO:0016020">
    <property type="term" value="C:membrane"/>
    <property type="evidence" value="ECO:0007669"/>
    <property type="project" value="TreeGrafter"/>
</dbReference>
<dbReference type="EMBL" id="BOPV01000001">
    <property type="protein sequence ID" value="GIL39487.1"/>
    <property type="molecule type" value="Genomic_DNA"/>
</dbReference>
<dbReference type="PANTHER" id="PTHR44196">
    <property type="entry name" value="DEHYDROGENASE/REDUCTASE SDR FAMILY MEMBER 7B"/>
    <property type="match status" value="1"/>
</dbReference>
<dbReference type="Gene3D" id="3.40.50.720">
    <property type="entry name" value="NAD(P)-binding Rossmann-like Domain"/>
    <property type="match status" value="1"/>
</dbReference>